<dbReference type="InterPro" id="IPR001190">
    <property type="entry name" value="SRCR"/>
</dbReference>
<evidence type="ECO:0000256" key="3">
    <source>
        <dbReference type="SAM" id="Phobius"/>
    </source>
</evidence>
<sequence length="3088" mass="311779">MVCDDRFTDAAARVACRQLGMAGGKAVCCGAFGASASGAMLLDEVACSGGEARLDQCAHNGWGWTDCDPAEAVGVQCNALPTTSPPPPARAQGGAGRDLTQPPDVLCLAVPSNATAGCTAAELDSNSDDLVYFGDVVLGSDTTYRVVYGFADGARSCPSPAQVTSSHSTAEEVGGPGVYLRLAPLATSQASLARSVVVQRRGLLSTADGLGPAWLWSAWVDAYSFAFDGSRLSRSWGDMMLYYNAVDGSLSPPGPNVAGWRWKFGAVGATDGYLPSVLPDLATRDAGSSRGFNATYQLVYQLTLGRFSFPAALRFAVAMLLQRVEGEHMWTVARLEAGAPELVTGQTALVFSDLTSRAGWGCFIPSPPPPRPPLPSPPLTPWEAPPPYDDLEPPSSDSDTSIPPTPPSAGGSPVGAPLSSRLPPSPPSAPPPPPPPIALTCRVTLRGPGGDSTTASQQPPVLSEARLACSDGAGGAAGSAAVTVQVGAALEPLLNATGVQVEAAGKGSSSGSSGGSGGWGIAFVAGPLGLRLTLVDSALSDAPLSRHGPLLECRGCVEVTFVNVTLQRLRPLPADATALVHGAVAANGVARAALSGFRCSDVAGPHGWACLLLDFQAPTDLPPSLTLTGCTFDNNAVAVAVANLTAAAEPLARLLRMTGRRGAGALAILGSGSGWPAGAGPLSLRLSGSSLSGNSGGSGGALFSSLPKVLLEVATSRVANNTASFRGGAMYFAANVTSLLLSGSSVLGDNTALESMGGAVFAAGSVDVLTLDGRSSMSGNTAAGAGGALCAGLAVGAVSVLGGSSADGNAAGDDGGFIMSDAADRRVSGGTTLTVSGGSSVSGNSAYNGGVISAYWLRRLVVANGSRVDGNVAEHSAGVATFAEVPQKEDYTGSRDLEAMVIANSSSMSYNSAEEIGVLNMPYWSVLVAFNVSNSSRFDGNRARAAPAGVWGDMIANVSVVLNSSVSGNEAASSAVGGGVFFSYSSFGTLLIAGGSRVADNYLGSGDGGVINVKYGDISGIVVQGAGSAAVNNTAANGNGGVAAAGGMRGLTVSGGAIISHNSAPNGNGGVLAVSASIRDVVLNNAVLANNTAGSSGGAIYVGQDLGRNMFLLNRTTVDGNVAATGNGGFLSVGRTIQTQVVVDSGSRLTACRAGRSGGAVYVGDSVADLVGIAGGSLVGGNVAEAGDGGAVFAGFAIARLVAMGGGRLEGNTAGGSGGAVHAGRLLATAYVISGGRVAGNRAGGDGGALFADAINSLNVTSGSAVADNIAGGDGGFVRAARIGRLLLTDSQLSGNRAGGNGGVASVLTLLDVVTVAGSTLSDNVAGRGAGGVLSVTVPQPGSDLLRQVAPSGIVRYNIVGGSQVSGNGAYLGGGAFSISAEAASDPAGVDSNRPNIALEFLISDSAFSANYAGGAGGALGVASPAAGALSARVSVRNCTFQRNVAGSGLFRIGSAEDSGYGGAIAVSSSPKYRADAVVDDAQQAVSQQPAGAGAGVSVSADSACSLWLEEVTFDENRCTGSGGGVAAVSCPATVSGCSFTANEARLGGGGLAAMVEQVLDGSLGQAQDQEQAASGSGAAQRRRSRRQRRRLQQATDAAGDDDADAVWLDVRDSTFRSNVALLDCGGGLYAEVAAGAGGRVAGSLFQTNAAADQHGGGLCVAARGDGAVAELVGGTALLDNSARRRGGGVYANLAGGAGHLLRVDGAVLSGNAAAEGGALLVSASAGSQAVLTNVAAEGNRASGDGGALYAQCGVSAAAAATADGGGDAAPACGTNAVLTLRRCNLTANRADGADGGALYVAPHAAVAVEGCAMADNAAGMAGGSVAAVGCQGLSIVGGSIARSSAGEQGGGVFTQSCGRVLLQGMALEGNAAATGGGAFFAGAAADGTLPPLPALAASPSVIVRAVRFANNTAVAAAAAAATAAIASADMVQGRGGGYLRFGGLGGGVFAHGNVSVLLAGSDMRGGNAALVGSALGSSQPCADAAAGAAALQQLAGLGSSDVIAENLTTGLPWDALESTGLLGGCWSLLLAQVGLPPKEALPVWMQDPFATALQATCTQAPAPSEPSAGCDPATTVELPRACQLNKMLAACSSDSTTAGAAPPPPASAPTPGVRLTGAFLDVAPTHMRLEAFSGRMRPGSSVAVSARLYNGLGQPVQRDTLAFAVTLSIEPADPRVAWPGDGSQLRPSPQRPWEDAAVAYLDPGTADGSLLSAVQDGLATWPYLTARGWPGRYVLVLKAVGVEDAGLYQVAPLRMPVELLPCQQGEAVDLTWSQRPNAAPTWLGCSRCGRGRFTLWRDERPPLQQLDMPDYWQFARNWSTRASEGEATCLPCPAHATCPGGAVLVPQPGYWHSAPDSALFHRCPHPEACGDASDAGHGSGDTWASMPGVAPSALAVAVVGAGDAALTLVNTSSNTSALTGEPVPEGTPVAALQLSASGSDERSEWLSLCHQVDYLSEAVATAAGKNVSGGSGVALPPPGSGYSLAEFVAACSALRPPLGDSRPYLQLECGTGYTSHLCGACTPGYYINSEFECQTCPKMRTNIVLAILAFFGGVALVMYTSLTSLTENYEEDTGDEAQATDLLKVAIVHVQYYIIITRLPVAYPDIITRMQAVVSAVTGAESTVAFSYSCLVPQQASDRQAQAQLLGSLVVPIVVCLVSCAIWAARFMFFNQSRMRRAANISTRKDSRLAIVAAAVEAAASAPEHAGEEGRGGAGSSAGASDSAPTSGGLEPTQQGERSSEEQPGAERVSPSVYVATGAEDITVKVPAEDGEEAPSKQPPGEGLRGPPSQLFGSARQKLKSALSGAKGSLRRSAWYTTLLRLDESLRLREQMGIVLMIAVFILYPGWAQAALSVFSCYMIDDGHSGPFPDRQQAAWKYGYWIRDMAQECYRGSHLTTYVPIGVVSVLCVCLLPPLASFLLLWRNRHKLEHSSLRQRYGFLYSRYKPRFFWWESVLMLEELVLVAVEVFGRGLAVVSHQILLMLAVFIVLSLINMACAPFRSRLVGLLEFLSMGVLSLTITLSLYFVVGADTLGATASNTVGLIIMCVNIALLFFFLVLMLQRSWLAFRDQGTAIIRGLSGRLGTWMV</sequence>
<feature type="region of interest" description="Disordered" evidence="2">
    <location>
        <begin position="2702"/>
        <end position="2753"/>
    </location>
</feature>
<dbReference type="InterPro" id="IPR051246">
    <property type="entry name" value="WDR48"/>
</dbReference>
<keyword evidence="3" id="KW-0472">Membrane</keyword>
<feature type="transmembrane region" description="Helical" evidence="3">
    <location>
        <begin position="2949"/>
        <end position="2970"/>
    </location>
</feature>
<feature type="region of interest" description="Disordered" evidence="2">
    <location>
        <begin position="1565"/>
        <end position="1598"/>
    </location>
</feature>
<dbReference type="Gene3D" id="3.10.250.10">
    <property type="entry name" value="SRCR-like domain"/>
    <property type="match status" value="1"/>
</dbReference>
<dbReference type="STRING" id="33097.A0A150FY46"/>
<feature type="domain" description="SRCR" evidence="4">
    <location>
        <begin position="1"/>
        <end position="78"/>
    </location>
</feature>
<dbReference type="GO" id="GO:0016020">
    <property type="term" value="C:membrane"/>
    <property type="evidence" value="ECO:0007669"/>
    <property type="project" value="InterPro"/>
</dbReference>
<organism evidence="5 6">
    <name type="scientific">Gonium pectorale</name>
    <name type="common">Green alga</name>
    <dbReference type="NCBI Taxonomy" id="33097"/>
    <lineage>
        <taxon>Eukaryota</taxon>
        <taxon>Viridiplantae</taxon>
        <taxon>Chlorophyta</taxon>
        <taxon>core chlorophytes</taxon>
        <taxon>Chlorophyceae</taxon>
        <taxon>CS clade</taxon>
        <taxon>Chlamydomonadales</taxon>
        <taxon>Volvocaceae</taxon>
        <taxon>Gonium</taxon>
    </lineage>
</organism>
<keyword evidence="1" id="KW-1015">Disulfide bond</keyword>
<evidence type="ECO:0000313" key="5">
    <source>
        <dbReference type="EMBL" id="KXZ42543.1"/>
    </source>
</evidence>
<dbReference type="Proteomes" id="UP000075714">
    <property type="component" value="Unassembled WGS sequence"/>
</dbReference>
<evidence type="ECO:0000256" key="1">
    <source>
        <dbReference type="ARBA" id="ARBA00023157"/>
    </source>
</evidence>
<feature type="compositionally biased region" description="Low complexity" evidence="2">
    <location>
        <begin position="393"/>
        <end position="422"/>
    </location>
</feature>
<feature type="compositionally biased region" description="Polar residues" evidence="2">
    <location>
        <begin position="451"/>
        <end position="460"/>
    </location>
</feature>
<accession>A0A150FY46</accession>
<dbReference type="SMART" id="SM00710">
    <property type="entry name" value="PbH1"/>
    <property type="match status" value="13"/>
</dbReference>
<feature type="compositionally biased region" description="Low complexity" evidence="2">
    <location>
        <begin position="2718"/>
        <end position="2730"/>
    </location>
</feature>
<dbReference type="PANTHER" id="PTHR19862">
    <property type="entry name" value="WD REPEAT-CONTAINING PROTEIN 48"/>
    <property type="match status" value="1"/>
</dbReference>
<keyword evidence="3" id="KW-1133">Transmembrane helix</keyword>
<evidence type="ECO:0000259" key="4">
    <source>
        <dbReference type="PROSITE" id="PS50287"/>
    </source>
</evidence>
<dbReference type="SUPFAM" id="SSF51126">
    <property type="entry name" value="Pectin lyase-like"/>
    <property type="match status" value="1"/>
</dbReference>
<feature type="compositionally biased region" description="Low complexity" evidence="2">
    <location>
        <begin position="1565"/>
        <end position="1580"/>
    </location>
</feature>
<feature type="transmembrane region" description="Helical" evidence="3">
    <location>
        <begin position="2835"/>
        <end position="2856"/>
    </location>
</feature>
<reference evidence="6" key="1">
    <citation type="journal article" date="2016" name="Nat. Commun.">
        <title>The Gonium pectorale genome demonstrates co-option of cell cycle regulation during the evolution of multicellularity.</title>
        <authorList>
            <person name="Hanschen E.R."/>
            <person name="Marriage T.N."/>
            <person name="Ferris P.J."/>
            <person name="Hamaji T."/>
            <person name="Toyoda A."/>
            <person name="Fujiyama A."/>
            <person name="Neme R."/>
            <person name="Noguchi H."/>
            <person name="Minakuchi Y."/>
            <person name="Suzuki M."/>
            <person name="Kawai-Toyooka H."/>
            <person name="Smith D.R."/>
            <person name="Sparks H."/>
            <person name="Anderson J."/>
            <person name="Bakaric R."/>
            <person name="Luria V."/>
            <person name="Karger A."/>
            <person name="Kirschner M.W."/>
            <person name="Durand P.M."/>
            <person name="Michod R.E."/>
            <person name="Nozaki H."/>
            <person name="Olson B.J."/>
        </authorList>
    </citation>
    <scope>NUCLEOTIDE SEQUENCE [LARGE SCALE GENOMIC DNA]</scope>
    <source>
        <strain evidence="6">NIES-2863</strain>
    </source>
</reference>
<evidence type="ECO:0000313" key="6">
    <source>
        <dbReference type="Proteomes" id="UP000075714"/>
    </source>
</evidence>
<feature type="compositionally biased region" description="Basic residues" evidence="2">
    <location>
        <begin position="1581"/>
        <end position="1592"/>
    </location>
</feature>
<feature type="transmembrane region" description="Helical" evidence="3">
    <location>
        <begin position="2976"/>
        <end position="2997"/>
    </location>
</feature>
<dbReference type="InterPro" id="IPR036772">
    <property type="entry name" value="SRCR-like_dom_sf"/>
</dbReference>
<dbReference type="EMBL" id="LSYV01000137">
    <property type="protein sequence ID" value="KXZ42543.1"/>
    <property type="molecule type" value="Genomic_DNA"/>
</dbReference>
<dbReference type="SUPFAM" id="SSF56487">
    <property type="entry name" value="SRCR-like"/>
    <property type="match status" value="1"/>
</dbReference>
<dbReference type="InterPro" id="IPR011050">
    <property type="entry name" value="Pectin_lyase_fold/virulence"/>
</dbReference>
<feature type="compositionally biased region" description="Pro residues" evidence="2">
    <location>
        <begin position="423"/>
        <end position="437"/>
    </location>
</feature>
<feature type="transmembrane region" description="Helical" evidence="3">
    <location>
        <begin position="3040"/>
        <end position="3061"/>
    </location>
</feature>
<dbReference type="GO" id="GO:0000724">
    <property type="term" value="P:double-strand break repair via homologous recombination"/>
    <property type="evidence" value="ECO:0007669"/>
    <property type="project" value="TreeGrafter"/>
</dbReference>
<proteinExistence type="predicted"/>
<gene>
    <name evidence="5" type="ORF">GPECTOR_137g650</name>
</gene>
<keyword evidence="3" id="KW-0812">Transmembrane</keyword>
<dbReference type="Pfam" id="PF00530">
    <property type="entry name" value="SRCR"/>
    <property type="match status" value="1"/>
</dbReference>
<protein>
    <recommendedName>
        <fullName evidence="4">SRCR domain-containing protein</fullName>
    </recommendedName>
</protein>
<feature type="transmembrane region" description="Helical" evidence="3">
    <location>
        <begin position="2544"/>
        <end position="2563"/>
    </location>
</feature>
<name>A0A150FY46_GONPE</name>
<dbReference type="GO" id="GO:0043130">
    <property type="term" value="F:ubiquitin binding"/>
    <property type="evidence" value="ECO:0007669"/>
    <property type="project" value="TreeGrafter"/>
</dbReference>
<dbReference type="PANTHER" id="PTHR19862:SF14">
    <property type="entry name" value="WD REPEAT-CONTAINING PROTEIN 48"/>
    <property type="match status" value="1"/>
</dbReference>
<dbReference type="SMART" id="SM00202">
    <property type="entry name" value="SR"/>
    <property type="match status" value="1"/>
</dbReference>
<dbReference type="OrthoDB" id="548080at2759"/>
<evidence type="ECO:0000256" key="2">
    <source>
        <dbReference type="SAM" id="MobiDB-lite"/>
    </source>
</evidence>
<feature type="transmembrane region" description="Helical" evidence="3">
    <location>
        <begin position="3004"/>
        <end position="3028"/>
    </location>
</feature>
<feature type="compositionally biased region" description="Pro residues" evidence="2">
    <location>
        <begin position="365"/>
        <end position="388"/>
    </location>
</feature>
<dbReference type="InterPro" id="IPR006626">
    <property type="entry name" value="PbH1"/>
</dbReference>
<feature type="region of interest" description="Disordered" evidence="2">
    <location>
        <begin position="2765"/>
        <end position="2798"/>
    </location>
</feature>
<feature type="transmembrane region" description="Helical" evidence="3">
    <location>
        <begin position="2650"/>
        <end position="2670"/>
    </location>
</feature>
<dbReference type="PROSITE" id="PS50287">
    <property type="entry name" value="SRCR_2"/>
    <property type="match status" value="1"/>
</dbReference>
<feature type="transmembrane region" description="Helical" evidence="3">
    <location>
        <begin position="2583"/>
        <end position="2602"/>
    </location>
</feature>
<keyword evidence="6" id="KW-1185">Reference proteome</keyword>
<comment type="caution">
    <text evidence="5">The sequence shown here is derived from an EMBL/GenBank/DDBJ whole genome shotgun (WGS) entry which is preliminary data.</text>
</comment>
<feature type="region of interest" description="Disordered" evidence="2">
    <location>
        <begin position="362"/>
        <end position="460"/>
    </location>
</feature>
<feature type="transmembrane region" description="Helical" evidence="3">
    <location>
        <begin position="2899"/>
        <end position="2923"/>
    </location>
</feature>